<dbReference type="InterPro" id="IPR022542">
    <property type="entry name" value="FOCAD/RST1_DUF3730"/>
</dbReference>
<feature type="domain" description="DUF3730" evidence="2">
    <location>
        <begin position="513"/>
        <end position="750"/>
    </location>
</feature>
<evidence type="ECO:0000259" key="2">
    <source>
        <dbReference type="Pfam" id="PF12530"/>
    </source>
</evidence>
<proteinExistence type="predicted"/>
<name>A0A4P9XJS4_9FUNG</name>
<dbReference type="SUPFAM" id="SSF48371">
    <property type="entry name" value="ARM repeat"/>
    <property type="match status" value="1"/>
</dbReference>
<dbReference type="OrthoDB" id="6125419at2759"/>
<evidence type="ECO:0000313" key="3">
    <source>
        <dbReference type="EMBL" id="RKP06024.1"/>
    </source>
</evidence>
<keyword evidence="4" id="KW-1185">Reference proteome</keyword>
<reference evidence="4" key="1">
    <citation type="journal article" date="2018" name="Nat. Microbiol.">
        <title>Leveraging single-cell genomics to expand the fungal tree of life.</title>
        <authorList>
            <person name="Ahrendt S.R."/>
            <person name="Quandt C.A."/>
            <person name="Ciobanu D."/>
            <person name="Clum A."/>
            <person name="Salamov A."/>
            <person name="Andreopoulos B."/>
            <person name="Cheng J.F."/>
            <person name="Woyke T."/>
            <person name="Pelin A."/>
            <person name="Henrissat B."/>
            <person name="Reynolds N.K."/>
            <person name="Benny G.L."/>
            <person name="Smith M.E."/>
            <person name="James T.Y."/>
            <person name="Grigoriev I.V."/>
        </authorList>
    </citation>
    <scope>NUCLEOTIDE SEQUENCE [LARGE SCALE GENOMIC DNA]</scope>
    <source>
        <strain evidence="4">RSA 1356</strain>
    </source>
</reference>
<dbReference type="Proteomes" id="UP000271241">
    <property type="component" value="Unassembled WGS sequence"/>
</dbReference>
<dbReference type="AlphaFoldDB" id="A0A4P9XJS4"/>
<accession>A0A4P9XJS4</accession>
<dbReference type="InterPro" id="IPR016024">
    <property type="entry name" value="ARM-type_fold"/>
</dbReference>
<evidence type="ECO:0000313" key="4">
    <source>
        <dbReference type="Proteomes" id="UP000271241"/>
    </source>
</evidence>
<dbReference type="EMBL" id="KZ992972">
    <property type="protein sequence ID" value="RKP06024.1"/>
    <property type="molecule type" value="Genomic_DNA"/>
</dbReference>
<organism evidence="3 4">
    <name type="scientific">Thamnocephalis sphaerospora</name>
    <dbReference type="NCBI Taxonomy" id="78915"/>
    <lineage>
        <taxon>Eukaryota</taxon>
        <taxon>Fungi</taxon>
        <taxon>Fungi incertae sedis</taxon>
        <taxon>Zoopagomycota</taxon>
        <taxon>Zoopagomycotina</taxon>
        <taxon>Zoopagomycetes</taxon>
        <taxon>Zoopagales</taxon>
        <taxon>Sigmoideomycetaceae</taxon>
        <taxon>Thamnocephalis</taxon>
    </lineage>
</organism>
<protein>
    <recommendedName>
        <fullName evidence="2">DUF3730 domain-containing protein</fullName>
    </recommendedName>
</protein>
<sequence>MASDDVLDALRRKLHGAHRTVQLQAFRALLIAATSAGAESPALQLLRQLIVDPSAPALPRAAAFHALPTLVQRGVYSWADAQEDLVRAASVAHFGDEQNDEDASKAGNTSEAHASSKRAGGLVDVECILDAQLSLARLVAGREPTTAPRDAKDATFQLPYAARKHPLVLLLDRSSNLIALILDAIETTVAEMQAEASKNAVKSRHLGRFLRCVRAPLLHALTTVEDASARMQTCAALVRIARRSAQAPAAAAEARTLLIDGWQTAMTTAAGDLSVVSMGEAVLDLLAGQSDSNAAADVTHAVTRTALLCWSALLDSVAADQPVRPWLSMLERLHLGATTVGDDGYVALALACCAWLLFTAATPRDLLCIIRILRTTLQRAAASTLAVQRLAALAALPLLQLLSDAGDAQLRTLAAETFSTIEASLHSVVEHNADASVALGQQFEDMLGTACLTGQLAMVAHFTRCFVDATAMQTHRGSQATSLEVLFFDAPFIFAASADYRHPLLVFPELAYLPVYLYLLRTSSDSMRATILLRTLPGLATDASGTAAVVKLATGMIAHREGGRLAATGVRTLLAAWRHNPRVWRVLRSVCADWIQKHPRVAAGGSHRSVDMELAVVFTLRDVVQERAKECGEDVLSLVATLLQTCCLTPMALSAALDAICSCVHADIVDARTVWTVLISHVASVAKQRSPPNARVMRTLCRFFALAGKIREDTEGNVEFKRTVLADYLWPLAFPTADTHAVQDDTVRAAALDALAQFSTADLAVVMPETSRQLLSLIIDDPQPAHARLLTTLMRDEVHVMRRGLFKGASSALATSKHQRASAAAREQLEQYLAKLHESWSMGEISPSLCSAGALAAMHHTEEMIDASLAARLVCDLARDANFSEGLLWRLGAVPSWITFFRRILGDDNATRAGQVANACYQGICDQLAASRIPAEIGNLRRPHIAAGDYANFATVTALAQLTSLLSMDDVLVRDVFAILRQGMEVAG</sequence>
<dbReference type="Pfam" id="PF12530">
    <property type="entry name" value="DUF3730"/>
    <property type="match status" value="1"/>
</dbReference>
<evidence type="ECO:0000256" key="1">
    <source>
        <dbReference type="SAM" id="MobiDB-lite"/>
    </source>
</evidence>
<feature type="region of interest" description="Disordered" evidence="1">
    <location>
        <begin position="96"/>
        <end position="115"/>
    </location>
</feature>
<gene>
    <name evidence="3" type="ORF">THASP1DRAFT_32151</name>
</gene>